<dbReference type="EMBL" id="GBRD01001064">
    <property type="protein sequence ID" value="JAG64757.1"/>
    <property type="molecule type" value="Transcribed_RNA"/>
</dbReference>
<protein>
    <recommendedName>
        <fullName evidence="2">COMM domain-containing protein 4</fullName>
    </recommendedName>
</protein>
<dbReference type="PANTHER" id="PTHR16231">
    <property type="entry name" value="COMM DOMAIN-CONTAINING PROTEIN 4-8 FAMILY MEMBER"/>
    <property type="match status" value="1"/>
</dbReference>
<dbReference type="PANTHER" id="PTHR16231:SF4">
    <property type="entry name" value="COMM DOMAIN-CONTAINING PROTEIN 4"/>
    <property type="match status" value="1"/>
</dbReference>
<proteinExistence type="predicted"/>
<dbReference type="AlphaFoldDB" id="A0A0K8TGM1"/>
<dbReference type="Pfam" id="PF21672">
    <property type="entry name" value="COMM_HN"/>
    <property type="match status" value="1"/>
</dbReference>
<name>A0A0K8TGM1_LYGHE</name>
<organism evidence="1">
    <name type="scientific">Lygus hesperus</name>
    <name type="common">Western plant bug</name>
    <dbReference type="NCBI Taxonomy" id="30085"/>
    <lineage>
        <taxon>Eukaryota</taxon>
        <taxon>Metazoa</taxon>
        <taxon>Ecdysozoa</taxon>
        <taxon>Arthropoda</taxon>
        <taxon>Hexapoda</taxon>
        <taxon>Insecta</taxon>
        <taxon>Pterygota</taxon>
        <taxon>Neoptera</taxon>
        <taxon>Paraneoptera</taxon>
        <taxon>Hemiptera</taxon>
        <taxon>Heteroptera</taxon>
        <taxon>Panheteroptera</taxon>
        <taxon>Cimicomorpha</taxon>
        <taxon>Miridae</taxon>
        <taxon>Mirini</taxon>
        <taxon>Lygus</taxon>
    </lineage>
</organism>
<sequence>MKFRFCGDADCPDWLLMQINTLSSLDPDAFEEICTLIVKNLQGEELDYARLKERRKSANLDMSALKACTAGIAYIFRSGISYSVPSRELGAELEQLGLEPHLSSTFVKVYSEHFEALRKSAMDGMLTLPRPTQISAVRHSGGLRLDMTLNGSTLAEPNKKVAVTMSTEQAALLLQDLKHVSNKMDALMGN</sequence>
<accession>A0A0K8TGM1</accession>
<evidence type="ECO:0000313" key="1">
    <source>
        <dbReference type="EMBL" id="JAG64757.1"/>
    </source>
</evidence>
<reference evidence="1" key="1">
    <citation type="submission" date="2014-09" db="EMBL/GenBank/DDBJ databases">
        <authorList>
            <person name="Magalhaes I.L.F."/>
            <person name="Oliveira U."/>
            <person name="Santos F.R."/>
            <person name="Vidigal T.H.D.A."/>
            <person name="Brescovit A.D."/>
            <person name="Santos A.J."/>
        </authorList>
    </citation>
    <scope>NUCLEOTIDE SEQUENCE</scope>
</reference>
<dbReference type="InterPro" id="IPR047155">
    <property type="entry name" value="COMMD4/6/7/8"/>
</dbReference>
<evidence type="ECO:0008006" key="2">
    <source>
        <dbReference type="Google" id="ProtNLM"/>
    </source>
</evidence>